<dbReference type="EMBL" id="HACG01029036">
    <property type="protein sequence ID" value="CEK75901.1"/>
    <property type="molecule type" value="Transcribed_RNA"/>
</dbReference>
<dbReference type="AlphaFoldDB" id="A0A0B7A7C1"/>
<reference evidence="1" key="1">
    <citation type="submission" date="2014-12" db="EMBL/GenBank/DDBJ databases">
        <title>Insight into the proteome of Arion vulgaris.</title>
        <authorList>
            <person name="Aradska J."/>
            <person name="Bulat T."/>
            <person name="Smidak R."/>
            <person name="Sarate P."/>
            <person name="Gangsoo J."/>
            <person name="Sialana F."/>
            <person name="Bilban M."/>
            <person name="Lubec G."/>
        </authorList>
    </citation>
    <scope>NUCLEOTIDE SEQUENCE</scope>
    <source>
        <tissue evidence="1">Skin</tissue>
    </source>
</reference>
<organism evidence="1">
    <name type="scientific">Arion vulgaris</name>
    <dbReference type="NCBI Taxonomy" id="1028688"/>
    <lineage>
        <taxon>Eukaryota</taxon>
        <taxon>Metazoa</taxon>
        <taxon>Spiralia</taxon>
        <taxon>Lophotrochozoa</taxon>
        <taxon>Mollusca</taxon>
        <taxon>Gastropoda</taxon>
        <taxon>Heterobranchia</taxon>
        <taxon>Euthyneura</taxon>
        <taxon>Panpulmonata</taxon>
        <taxon>Eupulmonata</taxon>
        <taxon>Stylommatophora</taxon>
        <taxon>Helicina</taxon>
        <taxon>Arionoidea</taxon>
        <taxon>Arionidae</taxon>
        <taxon>Arion</taxon>
    </lineage>
</organism>
<gene>
    <name evidence="1" type="primary">ORF97505</name>
</gene>
<proteinExistence type="predicted"/>
<accession>A0A0B7A7C1</accession>
<sequence>HSLIPQPALLDLLKRRLRVRTTMAPVNRVTEIQWKPVVTASIAIVILKVVVLDAPFYSATTLLCALVKKTQADFSIRFTDTSV</sequence>
<protein>
    <submittedName>
        <fullName evidence="1">Uncharacterized protein</fullName>
    </submittedName>
</protein>
<feature type="non-terminal residue" evidence="1">
    <location>
        <position position="1"/>
    </location>
</feature>
<name>A0A0B7A7C1_9EUPU</name>
<evidence type="ECO:0000313" key="1">
    <source>
        <dbReference type="EMBL" id="CEK75901.1"/>
    </source>
</evidence>